<evidence type="ECO:0000256" key="1">
    <source>
        <dbReference type="SAM" id="MobiDB-lite"/>
    </source>
</evidence>
<reference evidence="3" key="1">
    <citation type="submission" date="2024-07" db="EMBL/GenBank/DDBJ databases">
        <title>Two chromosome-level genome assemblies of Korean endemic species Abeliophyllum distichum and Forsythia ovata (Oleaceae).</title>
        <authorList>
            <person name="Jang H."/>
        </authorList>
    </citation>
    <scope>NUCLEOTIDE SEQUENCE [LARGE SCALE GENOMIC DNA]</scope>
</reference>
<accession>A0ABD1T0Z2</accession>
<keyword evidence="3" id="KW-1185">Reference proteome</keyword>
<gene>
    <name evidence="2" type="ORF">Adt_21995</name>
</gene>
<organism evidence="2 3">
    <name type="scientific">Abeliophyllum distichum</name>
    <dbReference type="NCBI Taxonomy" id="126358"/>
    <lineage>
        <taxon>Eukaryota</taxon>
        <taxon>Viridiplantae</taxon>
        <taxon>Streptophyta</taxon>
        <taxon>Embryophyta</taxon>
        <taxon>Tracheophyta</taxon>
        <taxon>Spermatophyta</taxon>
        <taxon>Magnoliopsida</taxon>
        <taxon>eudicotyledons</taxon>
        <taxon>Gunneridae</taxon>
        <taxon>Pentapetalae</taxon>
        <taxon>asterids</taxon>
        <taxon>lamiids</taxon>
        <taxon>Lamiales</taxon>
        <taxon>Oleaceae</taxon>
        <taxon>Forsythieae</taxon>
        <taxon>Abeliophyllum</taxon>
    </lineage>
</organism>
<dbReference type="AlphaFoldDB" id="A0ABD1T0Z2"/>
<protein>
    <recommendedName>
        <fullName evidence="4">Transposase</fullName>
    </recommendedName>
</protein>
<evidence type="ECO:0008006" key="4">
    <source>
        <dbReference type="Google" id="ProtNLM"/>
    </source>
</evidence>
<feature type="compositionally biased region" description="Acidic residues" evidence="1">
    <location>
        <begin position="1"/>
        <end position="10"/>
    </location>
</feature>
<proteinExistence type="predicted"/>
<dbReference type="Proteomes" id="UP001604336">
    <property type="component" value="Unassembled WGS sequence"/>
</dbReference>
<dbReference type="EMBL" id="JBFOLK010000006">
    <property type="protein sequence ID" value="KAL2506374.1"/>
    <property type="molecule type" value="Genomic_DNA"/>
</dbReference>
<feature type="region of interest" description="Disordered" evidence="1">
    <location>
        <begin position="1"/>
        <end position="100"/>
    </location>
</feature>
<name>A0ABD1T0Z2_9LAMI</name>
<sequence>MDNTVLEEDVLDTRDHGPQEDEEHDVEGPSENFTDSEDDVNDDNFLYDRNDPDRIAVGLNSDPVVEEQNTDAYGEESNSDHSHDPTEEELNTDYSSDKETPVRYPIFNEEKELWDPQFEVGKTFIDVRQFRKAIHNHGGFAAHGT</sequence>
<evidence type="ECO:0000313" key="2">
    <source>
        <dbReference type="EMBL" id="KAL2506374.1"/>
    </source>
</evidence>
<comment type="caution">
    <text evidence="2">The sequence shown here is derived from an EMBL/GenBank/DDBJ whole genome shotgun (WGS) entry which is preliminary data.</text>
</comment>
<evidence type="ECO:0000313" key="3">
    <source>
        <dbReference type="Proteomes" id="UP001604336"/>
    </source>
</evidence>